<proteinExistence type="predicted"/>
<name>A0A0X3TPT3_9RHOB</name>
<accession>A0A0X3TPT3</accession>
<evidence type="ECO:0000256" key="1">
    <source>
        <dbReference type="SAM" id="Coils"/>
    </source>
</evidence>
<evidence type="ECO:0000256" key="2">
    <source>
        <dbReference type="SAM" id="MobiDB-lite"/>
    </source>
</evidence>
<evidence type="ECO:0000313" key="3">
    <source>
        <dbReference type="EMBL" id="KUJ77765.1"/>
    </source>
</evidence>
<dbReference type="Proteomes" id="UP000053690">
    <property type="component" value="Unassembled WGS sequence"/>
</dbReference>
<dbReference type="AlphaFoldDB" id="A0A0X3TPT3"/>
<dbReference type="RefSeq" id="WP_068338707.1">
    <property type="nucleotide sequence ID" value="NZ_LQBP01000008.1"/>
</dbReference>
<feature type="region of interest" description="Disordered" evidence="2">
    <location>
        <begin position="536"/>
        <end position="568"/>
    </location>
</feature>
<feature type="coiled-coil region" evidence="1">
    <location>
        <begin position="244"/>
        <end position="281"/>
    </location>
</feature>
<evidence type="ECO:0000313" key="4">
    <source>
        <dbReference type="Proteomes" id="UP000053690"/>
    </source>
</evidence>
<feature type="compositionally biased region" description="Polar residues" evidence="2">
    <location>
        <begin position="537"/>
        <end position="551"/>
    </location>
</feature>
<sequence>MTQEVSAAEFRANWEQQSDRSKKIAREAGIRRLKAAYRANPRAYALHLLAAINQGPYKRAVLKKWVQSYRSGGNSVSLSFSKDFKFGRLAAKIKLDPRLLAALTRAPGDRHGIDAVDVLRRSIEANPREFSKNAGFIFDRRLAQRTSRTDGPTIGMPGSYRPGESDFELFNDISSTLNFTEDVQTARSYFQMEVDTNLYPPNVTYEGWGSIQLGDKPKDEVRTEAGLSPDFEEDLFRRVNDTVREGVQNALADAQNELTDIEKHNERVKNLTEEVNGAAQIISFFDPELGSKFSALANGGLQIFDGIGSMYASGGLSFSGVGSVLSGISAISGVFGDAGPTADEIILDAISQVVELQIETLKLLTEVKQDIAVLQGTVDYLIELSQQNTQDILDSIDDVKDQLDLMTDQLLSLNALIRSSFRDEVLRNVSLDERAADILRDPLSQFYQMAETRPDTYADFPQELKDVYLRLRFYLQDLVKLSTDLDIIRTPTFMLQENVFTRPIEQLEDIIALPVEERIGFAQHAAAFFDKARCGSENKSAGSEACSSTGGDRQPSPIFQRVPDEVHP</sequence>
<gene>
    <name evidence="3" type="ORF">AVO44_15655</name>
</gene>
<reference evidence="4" key="1">
    <citation type="submission" date="2015-12" db="EMBL/GenBank/DDBJ databases">
        <authorList>
            <person name="Zhang G."/>
            <person name="Stingl U."/>
        </authorList>
    </citation>
    <scope>NUCLEOTIDE SEQUENCE [LARGE SCALE GENOMIC DNA]</scope>
    <source>
        <strain evidence="4">ZGT108</strain>
    </source>
</reference>
<comment type="caution">
    <text evidence="3">The sequence shown here is derived from an EMBL/GenBank/DDBJ whole genome shotgun (WGS) entry which is preliminary data.</text>
</comment>
<keyword evidence="4" id="KW-1185">Reference proteome</keyword>
<protein>
    <submittedName>
        <fullName evidence="3">Uncharacterized protein</fullName>
    </submittedName>
</protein>
<organism evidence="3 4">
    <name type="scientific">Ruegeria profundi</name>
    <dbReference type="NCBI Taxonomy" id="1685378"/>
    <lineage>
        <taxon>Bacteria</taxon>
        <taxon>Pseudomonadati</taxon>
        <taxon>Pseudomonadota</taxon>
        <taxon>Alphaproteobacteria</taxon>
        <taxon>Rhodobacterales</taxon>
        <taxon>Roseobacteraceae</taxon>
        <taxon>Ruegeria</taxon>
    </lineage>
</organism>
<dbReference type="EMBL" id="LQBP01000008">
    <property type="protein sequence ID" value="KUJ77765.1"/>
    <property type="molecule type" value="Genomic_DNA"/>
</dbReference>
<keyword evidence="1" id="KW-0175">Coiled coil</keyword>